<feature type="chain" id="PRO_5019539751" evidence="3">
    <location>
        <begin position="23"/>
        <end position="234"/>
    </location>
</feature>
<keyword evidence="3" id="KW-0732">Signal</keyword>
<dbReference type="PANTHER" id="PTHR10380">
    <property type="entry name" value="CUTICLE PROTEIN"/>
    <property type="match status" value="1"/>
</dbReference>
<keyword evidence="1" id="KW-0193">Cuticle</keyword>
<feature type="signal peptide" evidence="3">
    <location>
        <begin position="1"/>
        <end position="22"/>
    </location>
</feature>
<organism evidence="4 5">
    <name type="scientific">Leptotrombidium deliense</name>
    <dbReference type="NCBI Taxonomy" id="299467"/>
    <lineage>
        <taxon>Eukaryota</taxon>
        <taxon>Metazoa</taxon>
        <taxon>Ecdysozoa</taxon>
        <taxon>Arthropoda</taxon>
        <taxon>Chelicerata</taxon>
        <taxon>Arachnida</taxon>
        <taxon>Acari</taxon>
        <taxon>Acariformes</taxon>
        <taxon>Trombidiformes</taxon>
        <taxon>Prostigmata</taxon>
        <taxon>Anystina</taxon>
        <taxon>Parasitengona</taxon>
        <taxon>Trombiculoidea</taxon>
        <taxon>Trombiculidae</taxon>
        <taxon>Leptotrombidium</taxon>
    </lineage>
</organism>
<keyword evidence="5" id="KW-1185">Reference proteome</keyword>
<evidence type="ECO:0000256" key="2">
    <source>
        <dbReference type="SAM" id="MobiDB-lite"/>
    </source>
</evidence>
<dbReference type="GO" id="GO:0062129">
    <property type="term" value="C:chitin-based extracellular matrix"/>
    <property type="evidence" value="ECO:0007669"/>
    <property type="project" value="TreeGrafter"/>
</dbReference>
<dbReference type="Pfam" id="PF00379">
    <property type="entry name" value="Chitin_bind_4"/>
    <property type="match status" value="1"/>
</dbReference>
<evidence type="ECO:0000256" key="1">
    <source>
        <dbReference type="PROSITE-ProRule" id="PRU00497"/>
    </source>
</evidence>
<feature type="region of interest" description="Disordered" evidence="2">
    <location>
        <begin position="214"/>
        <end position="234"/>
    </location>
</feature>
<evidence type="ECO:0000313" key="4">
    <source>
        <dbReference type="EMBL" id="RWS28552.1"/>
    </source>
</evidence>
<dbReference type="PROSITE" id="PS51155">
    <property type="entry name" value="CHIT_BIND_RR_2"/>
    <property type="match status" value="1"/>
</dbReference>
<comment type="caution">
    <text evidence="4">The sequence shown here is derived from an EMBL/GenBank/DDBJ whole genome shotgun (WGS) entry which is preliminary data.</text>
</comment>
<gene>
    <name evidence="4" type="ORF">B4U80_05939</name>
</gene>
<name>A0A443SM28_9ACAR</name>
<dbReference type="AlphaFoldDB" id="A0A443SM28"/>
<dbReference type="Proteomes" id="UP000288716">
    <property type="component" value="Unassembled WGS sequence"/>
</dbReference>
<evidence type="ECO:0000256" key="3">
    <source>
        <dbReference type="SAM" id="SignalP"/>
    </source>
</evidence>
<sequence length="234" mass="25614">MIAFNKKYSIVIFVVLFEVCVCQLPLPLSRPVDGNIRRTQDPSSSPSALPPKPSRRTDRDNIDHDAEETRYAPAEPYNFAYNVKDEFGNAQYRKEEGDGKGTVRGTFGYTDAKGLFRFVEYVADAFGYRANIRSNEPGISNAAAADTTLVAEETPRGIYEAAASDSKPLKAAREELPELVNRPVRVPKNVYAILGNKPSASGRVQYVVAAPVTTSSSTSAPDDISRDISRDNSS</sequence>
<proteinExistence type="predicted"/>
<dbReference type="InterPro" id="IPR050468">
    <property type="entry name" value="Cuticle_Struct_Prot"/>
</dbReference>
<evidence type="ECO:0000313" key="5">
    <source>
        <dbReference type="Proteomes" id="UP000288716"/>
    </source>
</evidence>
<reference evidence="4 5" key="1">
    <citation type="journal article" date="2018" name="Gigascience">
        <title>Genomes of trombidid mites reveal novel predicted allergens and laterally-transferred genes associated with secondary metabolism.</title>
        <authorList>
            <person name="Dong X."/>
            <person name="Chaisiri K."/>
            <person name="Xia D."/>
            <person name="Armstrong S.D."/>
            <person name="Fang Y."/>
            <person name="Donnelly M.J."/>
            <person name="Kadowaki T."/>
            <person name="McGarry J.W."/>
            <person name="Darby A.C."/>
            <person name="Makepeace B.L."/>
        </authorList>
    </citation>
    <scope>NUCLEOTIDE SEQUENCE [LARGE SCALE GENOMIC DNA]</scope>
    <source>
        <strain evidence="4">UoL-UT</strain>
    </source>
</reference>
<dbReference type="EMBL" id="NCKV01001317">
    <property type="protein sequence ID" value="RWS28552.1"/>
    <property type="molecule type" value="Genomic_DNA"/>
</dbReference>
<feature type="compositionally biased region" description="Basic and acidic residues" evidence="2">
    <location>
        <begin position="223"/>
        <end position="234"/>
    </location>
</feature>
<dbReference type="GO" id="GO:0008010">
    <property type="term" value="F:structural constituent of chitin-based larval cuticle"/>
    <property type="evidence" value="ECO:0007669"/>
    <property type="project" value="TreeGrafter"/>
</dbReference>
<protein>
    <submittedName>
        <fullName evidence="4">Structural constituent of cuticle-like protein</fullName>
    </submittedName>
</protein>
<dbReference type="InterPro" id="IPR000618">
    <property type="entry name" value="Insect_cuticle"/>
</dbReference>
<dbReference type="OrthoDB" id="6515429at2759"/>
<feature type="region of interest" description="Disordered" evidence="2">
    <location>
        <begin position="32"/>
        <end position="62"/>
    </location>
</feature>
<dbReference type="VEuPathDB" id="VectorBase:LDEU003487"/>
<accession>A0A443SM28</accession>